<dbReference type="GO" id="GO:0006508">
    <property type="term" value="P:proteolysis"/>
    <property type="evidence" value="ECO:0007669"/>
    <property type="project" value="UniProtKB-KW"/>
</dbReference>
<proteinExistence type="predicted"/>
<dbReference type="InterPro" id="IPR046336">
    <property type="entry name" value="Lon_prtase_N_sf"/>
</dbReference>
<reference evidence="7 8" key="1">
    <citation type="submission" date="2015-05" db="EMBL/GenBank/DDBJ databases">
        <title>Distinctive expansion of gene families associated with plant cell wall degradation and secondary metabolism in the genomes of grapevine trunk pathogens.</title>
        <authorList>
            <person name="Lawrence D.P."/>
            <person name="Travadon R."/>
            <person name="Rolshausen P.E."/>
            <person name="Baumgartner K."/>
        </authorList>
    </citation>
    <scope>NUCLEOTIDE SEQUENCE [LARGE SCALE GENOMIC DNA]</scope>
    <source>
        <strain evidence="7">UCRPC4</strain>
    </source>
</reference>
<dbReference type="SMART" id="SM00184">
    <property type="entry name" value="RING"/>
    <property type="match status" value="1"/>
</dbReference>
<evidence type="ECO:0000256" key="1">
    <source>
        <dbReference type="ARBA" id="ARBA00022723"/>
    </source>
</evidence>
<dbReference type="OrthoDB" id="264917at2759"/>
<dbReference type="SMART" id="SM00464">
    <property type="entry name" value="LON"/>
    <property type="match status" value="1"/>
</dbReference>
<dbReference type="Gene3D" id="1.20.58.1480">
    <property type="match status" value="1"/>
</dbReference>
<dbReference type="SUPFAM" id="SSF88697">
    <property type="entry name" value="PUA domain-like"/>
    <property type="match status" value="1"/>
</dbReference>
<feature type="domain" description="RING-type" evidence="5">
    <location>
        <begin position="46"/>
        <end position="84"/>
    </location>
</feature>
<dbReference type="Pfam" id="PF02190">
    <property type="entry name" value="LON_substr_bdg"/>
    <property type="match status" value="1"/>
</dbReference>
<dbReference type="InterPro" id="IPR003111">
    <property type="entry name" value="Lon_prtase_N"/>
</dbReference>
<evidence type="ECO:0000256" key="2">
    <source>
        <dbReference type="ARBA" id="ARBA00022771"/>
    </source>
</evidence>
<dbReference type="InterPro" id="IPR015947">
    <property type="entry name" value="PUA-like_sf"/>
</dbReference>
<evidence type="ECO:0000256" key="3">
    <source>
        <dbReference type="ARBA" id="ARBA00022833"/>
    </source>
</evidence>
<dbReference type="Gene3D" id="2.30.130.40">
    <property type="entry name" value="LON domain-like"/>
    <property type="match status" value="1"/>
</dbReference>
<dbReference type="SUPFAM" id="SSF57850">
    <property type="entry name" value="RING/U-box"/>
    <property type="match status" value="1"/>
</dbReference>
<evidence type="ECO:0000256" key="4">
    <source>
        <dbReference type="PROSITE-ProRule" id="PRU00175"/>
    </source>
</evidence>
<evidence type="ECO:0000313" key="7">
    <source>
        <dbReference type="EMBL" id="KKY14328.1"/>
    </source>
</evidence>
<keyword evidence="8" id="KW-1185">Reference proteome</keyword>
<evidence type="ECO:0000259" key="6">
    <source>
        <dbReference type="PROSITE" id="PS51787"/>
    </source>
</evidence>
<organism evidence="7 8">
    <name type="scientific">Phaeomoniella chlamydospora</name>
    <name type="common">Phaeoacremonium chlamydosporum</name>
    <dbReference type="NCBI Taxonomy" id="158046"/>
    <lineage>
        <taxon>Eukaryota</taxon>
        <taxon>Fungi</taxon>
        <taxon>Dikarya</taxon>
        <taxon>Ascomycota</taxon>
        <taxon>Pezizomycotina</taxon>
        <taxon>Eurotiomycetes</taxon>
        <taxon>Chaetothyriomycetidae</taxon>
        <taxon>Phaeomoniellales</taxon>
        <taxon>Phaeomoniellaceae</taxon>
        <taxon>Phaeomoniella</taxon>
    </lineage>
</organism>
<dbReference type="PANTHER" id="PTHR23327:SF42">
    <property type="entry name" value="LON PEPTIDASE N-TERMINAL DOMAIN AND RING FINGER PROTEIN C14F5.10C"/>
    <property type="match status" value="1"/>
</dbReference>
<keyword evidence="3" id="KW-0862">Zinc</keyword>
<dbReference type="PANTHER" id="PTHR23327">
    <property type="entry name" value="RING FINGER PROTEIN 127"/>
    <property type="match status" value="1"/>
</dbReference>
<keyword evidence="1" id="KW-0479">Metal-binding</keyword>
<feature type="domain" description="Lon N-terminal" evidence="6">
    <location>
        <begin position="125"/>
        <end position="356"/>
    </location>
</feature>
<dbReference type="PROSITE" id="PS51787">
    <property type="entry name" value="LON_N"/>
    <property type="match status" value="1"/>
</dbReference>
<dbReference type="EMBL" id="LCWF01000231">
    <property type="protein sequence ID" value="KKY14328.1"/>
    <property type="molecule type" value="Genomic_DNA"/>
</dbReference>
<dbReference type="PROSITE" id="PS00518">
    <property type="entry name" value="ZF_RING_1"/>
    <property type="match status" value="1"/>
</dbReference>
<dbReference type="GO" id="GO:0008270">
    <property type="term" value="F:zinc ion binding"/>
    <property type="evidence" value="ECO:0007669"/>
    <property type="project" value="UniProtKB-KW"/>
</dbReference>
<gene>
    <name evidence="7" type="ORF">UCRPC4_g06783</name>
</gene>
<dbReference type="Gene3D" id="3.30.40.10">
    <property type="entry name" value="Zinc/RING finger domain, C3HC4 (zinc finger)"/>
    <property type="match status" value="1"/>
</dbReference>
<evidence type="ECO:0000259" key="5">
    <source>
        <dbReference type="PROSITE" id="PS50089"/>
    </source>
</evidence>
<evidence type="ECO:0000313" key="8">
    <source>
        <dbReference type="Proteomes" id="UP000053317"/>
    </source>
</evidence>
<dbReference type="GO" id="GO:0061630">
    <property type="term" value="F:ubiquitin protein ligase activity"/>
    <property type="evidence" value="ECO:0007669"/>
    <property type="project" value="TreeGrafter"/>
</dbReference>
<keyword evidence="2 4" id="KW-0863">Zinc-finger</keyword>
<dbReference type="Pfam" id="PF13923">
    <property type="entry name" value="zf-C3HC4_2"/>
    <property type="match status" value="1"/>
</dbReference>
<dbReference type="Proteomes" id="UP000053317">
    <property type="component" value="Unassembled WGS sequence"/>
</dbReference>
<dbReference type="GO" id="GO:0008233">
    <property type="term" value="F:peptidase activity"/>
    <property type="evidence" value="ECO:0007669"/>
    <property type="project" value="UniProtKB-KW"/>
</dbReference>
<reference evidence="7 8" key="2">
    <citation type="submission" date="2015-05" db="EMBL/GenBank/DDBJ databases">
        <authorList>
            <person name="Morales-Cruz A."/>
            <person name="Amrine K.C."/>
            <person name="Cantu D."/>
        </authorList>
    </citation>
    <scope>NUCLEOTIDE SEQUENCE [LARGE SCALE GENOMIC DNA]</scope>
    <source>
        <strain evidence="7">UCRPC4</strain>
    </source>
</reference>
<sequence length="360" mass="40330">MAEMGELNYHSDVRYTEMAASGGDYTELDIEILTTLKEICQAELECQICYALVLDPLTTNCGHTFCRKCVARVLDHSKLCPACRQPLPMAAGAASEPSNKCITALLQGLCPDLLLLRAEIAAQEEEELGREENTPIFPCTLAYPCMPTFLHIFEPRYRLMIRRAVESGQGKFGMVMYNRRGMPQGSFGVVDYKQYGTMLQIQSLEMLPDGRSLIETRGISRFKILETGMLDGYLVAKTQKIDDISLNEEENMEAIETSTAVAPADPDILPPLESLSTQELLHAGLAFISKGRDASEPWLHERILAAYGQPPNDAAVFPYWLACVLPISEEEKYQLLMITSVRGRLKIVVGWVRRIEAQRW</sequence>
<name>A0A0G2FQX9_PHACM</name>
<dbReference type="AlphaFoldDB" id="A0A0G2FQX9"/>
<accession>A0A0G2FQX9</accession>
<comment type="caution">
    <text evidence="7">The sequence shown here is derived from an EMBL/GenBank/DDBJ whole genome shotgun (WGS) entry which is preliminary data.</text>
</comment>
<dbReference type="PROSITE" id="PS50089">
    <property type="entry name" value="ZF_RING_2"/>
    <property type="match status" value="1"/>
</dbReference>
<dbReference type="CDD" id="cd16514">
    <property type="entry name" value="RING-HC_LONFs_rpt2"/>
    <property type="match status" value="1"/>
</dbReference>
<dbReference type="InterPro" id="IPR017907">
    <property type="entry name" value="Znf_RING_CS"/>
</dbReference>
<keyword evidence="7" id="KW-0378">Hydrolase</keyword>
<protein>
    <submittedName>
        <fullName evidence="7">Putative atp-dependent protease</fullName>
    </submittedName>
</protein>
<dbReference type="InterPro" id="IPR001841">
    <property type="entry name" value="Znf_RING"/>
</dbReference>
<dbReference type="InterPro" id="IPR013083">
    <property type="entry name" value="Znf_RING/FYVE/PHD"/>
</dbReference>
<keyword evidence="7" id="KW-0645">Protease</keyword>